<keyword evidence="1" id="KW-0175">Coiled coil</keyword>
<evidence type="ECO:0000256" key="1">
    <source>
        <dbReference type="SAM" id="Coils"/>
    </source>
</evidence>
<dbReference type="AlphaFoldDB" id="A0AAW0DZM0"/>
<proteinExistence type="predicted"/>
<evidence type="ECO:0000313" key="2">
    <source>
        <dbReference type="EMBL" id="KAK7056803.1"/>
    </source>
</evidence>
<evidence type="ECO:0000313" key="3">
    <source>
        <dbReference type="Proteomes" id="UP001383192"/>
    </source>
</evidence>
<comment type="caution">
    <text evidence="2">The sequence shown here is derived from an EMBL/GenBank/DDBJ whole genome shotgun (WGS) entry which is preliminary data.</text>
</comment>
<name>A0AAW0DZM0_9AGAR</name>
<dbReference type="EMBL" id="JAYKXP010000006">
    <property type="protein sequence ID" value="KAK7056803.1"/>
    <property type="molecule type" value="Genomic_DNA"/>
</dbReference>
<protein>
    <submittedName>
        <fullName evidence="2">Uncharacterized protein</fullName>
    </submittedName>
</protein>
<keyword evidence="3" id="KW-1185">Reference proteome</keyword>
<gene>
    <name evidence="2" type="ORF">VNI00_002520</name>
</gene>
<organism evidence="2 3">
    <name type="scientific">Paramarasmius palmivorus</name>
    <dbReference type="NCBI Taxonomy" id="297713"/>
    <lineage>
        <taxon>Eukaryota</taxon>
        <taxon>Fungi</taxon>
        <taxon>Dikarya</taxon>
        <taxon>Basidiomycota</taxon>
        <taxon>Agaricomycotina</taxon>
        <taxon>Agaricomycetes</taxon>
        <taxon>Agaricomycetidae</taxon>
        <taxon>Agaricales</taxon>
        <taxon>Marasmiineae</taxon>
        <taxon>Marasmiaceae</taxon>
        <taxon>Paramarasmius</taxon>
    </lineage>
</organism>
<reference evidence="2 3" key="1">
    <citation type="submission" date="2024-01" db="EMBL/GenBank/DDBJ databases">
        <title>A draft genome for a cacao thread blight-causing isolate of Paramarasmius palmivorus.</title>
        <authorList>
            <person name="Baruah I.K."/>
            <person name="Bukari Y."/>
            <person name="Amoako-Attah I."/>
            <person name="Meinhardt L.W."/>
            <person name="Bailey B.A."/>
            <person name="Cohen S.P."/>
        </authorList>
    </citation>
    <scope>NUCLEOTIDE SEQUENCE [LARGE SCALE GENOMIC DNA]</scope>
    <source>
        <strain evidence="2 3">GH-12</strain>
    </source>
</reference>
<dbReference type="Proteomes" id="UP001383192">
    <property type="component" value="Unassembled WGS sequence"/>
</dbReference>
<accession>A0AAW0DZM0</accession>
<sequence length="191" mass="21344">MQEPQSIEFHPYAEVNVDQASILPTAVESPHSVSSVSSSTHAETMPDYSVPNCNLRTFFPLSMGQEHLHRVGWREIATEINASLGRMCLQFEVANRDWHSEISQLEAQLASQTARAERAEMLVSTLEAAETAEKALAALLKAYEMLPVQAKAEEEEIESDAQEDYRPTQPEGVWSFLPKFLRVKPSTVSIL</sequence>
<feature type="coiled-coil region" evidence="1">
    <location>
        <begin position="95"/>
        <end position="122"/>
    </location>
</feature>